<dbReference type="SUPFAM" id="SSF52266">
    <property type="entry name" value="SGNH hydrolase"/>
    <property type="match status" value="1"/>
</dbReference>
<keyword evidence="3" id="KW-1185">Reference proteome</keyword>
<feature type="domain" description="SGNH hydrolase-type esterase" evidence="1">
    <location>
        <begin position="59"/>
        <end position="220"/>
    </location>
</feature>
<dbReference type="PANTHER" id="PTHR30383">
    <property type="entry name" value="THIOESTERASE 1/PROTEASE 1/LYSOPHOSPHOLIPASE L1"/>
    <property type="match status" value="1"/>
</dbReference>
<dbReference type="InterPro" id="IPR036514">
    <property type="entry name" value="SGNH_hydro_sf"/>
</dbReference>
<accession>A0ABR6NBM8</accession>
<name>A0ABR6NBM8_9SPHN</name>
<dbReference type="PROSITE" id="PS51257">
    <property type="entry name" value="PROKAR_LIPOPROTEIN"/>
    <property type="match status" value="1"/>
</dbReference>
<dbReference type="InterPro" id="IPR008265">
    <property type="entry name" value="Lipase_GDSL_AS"/>
</dbReference>
<protein>
    <submittedName>
        <fullName evidence="2">Acyl-CoA thioesterase-1</fullName>
        <ecNumber evidence="2">3.1.1.5</ecNumber>
        <ecNumber evidence="2">3.1.2.-</ecNumber>
    </submittedName>
</protein>
<dbReference type="InterPro" id="IPR013830">
    <property type="entry name" value="SGNH_hydro"/>
</dbReference>
<gene>
    <name evidence="2" type="ORF">HNP60_000618</name>
</gene>
<proteinExistence type="predicted"/>
<keyword evidence="2" id="KW-0378">Hydrolase</keyword>
<dbReference type="EMBL" id="JACHKA010000001">
    <property type="protein sequence ID" value="MBB5984644.1"/>
    <property type="molecule type" value="Genomic_DNA"/>
</dbReference>
<dbReference type="EC" id="3.1.1.5" evidence="2"/>
<evidence type="ECO:0000313" key="2">
    <source>
        <dbReference type="EMBL" id="MBB5984644.1"/>
    </source>
</evidence>
<dbReference type="InterPro" id="IPR051532">
    <property type="entry name" value="Ester_Hydrolysis_Enzymes"/>
</dbReference>
<evidence type="ECO:0000313" key="3">
    <source>
        <dbReference type="Proteomes" id="UP001138540"/>
    </source>
</evidence>
<sequence>MTFKFRQYGVSFLLVHLAVGCSPSQPSSEDAPVTNAAAATGNVAAPAGAPVEDARLVVVFGDSLYAGYQLEREEGFAPALERNLAARGIAARVVNAGVSGDTSAGGRGRLAFVLDGLPRKPDLVVVGLGGNDMLRGLDPAQTRANLEAILTDLKARGIPAMLTGMLAAPNMGSDYAARFNAIYPDLARAFDVPLYPFFLDGVIGDRALMLADGIHPNAQGVTAVTGRVAPLVVQALGD</sequence>
<evidence type="ECO:0000259" key="1">
    <source>
        <dbReference type="Pfam" id="PF13472"/>
    </source>
</evidence>
<organism evidence="2 3">
    <name type="scientific">Sphingobium lignivorans</name>
    <dbReference type="NCBI Taxonomy" id="2735886"/>
    <lineage>
        <taxon>Bacteria</taxon>
        <taxon>Pseudomonadati</taxon>
        <taxon>Pseudomonadota</taxon>
        <taxon>Alphaproteobacteria</taxon>
        <taxon>Sphingomonadales</taxon>
        <taxon>Sphingomonadaceae</taxon>
        <taxon>Sphingobium</taxon>
    </lineage>
</organism>
<dbReference type="PANTHER" id="PTHR30383:SF24">
    <property type="entry name" value="THIOESTERASE 1_PROTEASE 1_LYSOPHOSPHOLIPASE L1"/>
    <property type="match status" value="1"/>
</dbReference>
<dbReference type="PROSITE" id="PS01098">
    <property type="entry name" value="LIPASE_GDSL_SER"/>
    <property type="match status" value="1"/>
</dbReference>
<dbReference type="Pfam" id="PF13472">
    <property type="entry name" value="Lipase_GDSL_2"/>
    <property type="match status" value="1"/>
</dbReference>
<dbReference type="EC" id="3.1.2.-" evidence="2"/>
<dbReference type="CDD" id="cd01822">
    <property type="entry name" value="Lysophospholipase_L1_like"/>
    <property type="match status" value="1"/>
</dbReference>
<comment type="caution">
    <text evidence="2">The sequence shown here is derived from an EMBL/GenBank/DDBJ whole genome shotgun (WGS) entry which is preliminary data.</text>
</comment>
<dbReference type="Gene3D" id="3.40.50.1110">
    <property type="entry name" value="SGNH hydrolase"/>
    <property type="match status" value="1"/>
</dbReference>
<dbReference type="Proteomes" id="UP001138540">
    <property type="component" value="Unassembled WGS sequence"/>
</dbReference>
<dbReference type="GO" id="GO:0004622">
    <property type="term" value="F:phosphatidylcholine lysophospholipase activity"/>
    <property type="evidence" value="ECO:0007669"/>
    <property type="project" value="UniProtKB-EC"/>
</dbReference>
<reference evidence="2 3" key="1">
    <citation type="submission" date="2020-08" db="EMBL/GenBank/DDBJ databases">
        <title>Exploring microbial biodiversity for novel pathways involved in the catabolism of aromatic compounds derived from lignin.</title>
        <authorList>
            <person name="Elkins J."/>
        </authorList>
    </citation>
    <scope>NUCLEOTIDE SEQUENCE [LARGE SCALE GENOMIC DNA]</scope>
    <source>
        <strain evidence="2 3">B1D3A</strain>
    </source>
</reference>